<name>C0PF52_MAIZE</name>
<proteinExistence type="evidence at transcript level"/>
<organism evidence="1">
    <name type="scientific">Zea mays</name>
    <name type="common">Maize</name>
    <dbReference type="NCBI Taxonomy" id="4577"/>
    <lineage>
        <taxon>Eukaryota</taxon>
        <taxon>Viridiplantae</taxon>
        <taxon>Streptophyta</taxon>
        <taxon>Embryophyta</taxon>
        <taxon>Tracheophyta</taxon>
        <taxon>Spermatophyta</taxon>
        <taxon>Magnoliopsida</taxon>
        <taxon>Liliopsida</taxon>
        <taxon>Poales</taxon>
        <taxon>Poaceae</taxon>
        <taxon>PACMAD clade</taxon>
        <taxon>Panicoideae</taxon>
        <taxon>Andropogonodae</taxon>
        <taxon>Andropogoneae</taxon>
        <taxon>Tripsacinae</taxon>
        <taxon>Zea</taxon>
    </lineage>
</organism>
<evidence type="ECO:0000313" key="1">
    <source>
        <dbReference type="EMBL" id="ACN33818.1"/>
    </source>
</evidence>
<dbReference type="AlphaFoldDB" id="C0PF52"/>
<protein>
    <submittedName>
        <fullName evidence="1">Uncharacterized protein</fullName>
    </submittedName>
</protein>
<accession>C0PF52</accession>
<reference evidence="1" key="1">
    <citation type="journal article" date="2009" name="PLoS Genet.">
        <title>Sequencing, mapping, and analysis of 27,455 maize full-length cDNAs.</title>
        <authorList>
            <person name="Soderlund C."/>
            <person name="Descour A."/>
            <person name="Kudrna D."/>
            <person name="Bomhoff M."/>
            <person name="Boyd L."/>
            <person name="Currie J."/>
            <person name="Angelova A."/>
            <person name="Collura K."/>
            <person name="Wissotski M."/>
            <person name="Ashley E."/>
            <person name="Morrow D."/>
            <person name="Fernandes J."/>
            <person name="Walbot V."/>
            <person name="Yu Y."/>
        </authorList>
    </citation>
    <scope>NUCLEOTIDE SEQUENCE</scope>
    <source>
        <strain evidence="1">B73</strain>
    </source>
</reference>
<sequence length="164" mass="17492">MASSPAGSPAPELPLPVNCLSPGVRLLSPLVLPSKSPDRATSMELPSVLRNSWPRPSARSPMPHPAPALLAVELASDPCLPRSCAPSPCCVRRGFLPLRARLFRSFLCSIPWLRVEPLAQAASCLFAVVGAVLSCSPSKLPCWLRPACPACAHSSSIGFWRVYL</sequence>
<dbReference type="EMBL" id="BT066921">
    <property type="protein sequence ID" value="ACN33818.1"/>
    <property type="molecule type" value="mRNA"/>
</dbReference>